<evidence type="ECO:0008006" key="4">
    <source>
        <dbReference type="Google" id="ProtNLM"/>
    </source>
</evidence>
<dbReference type="Pfam" id="PF04640">
    <property type="entry name" value="PLATZ"/>
    <property type="match status" value="1"/>
</dbReference>
<comment type="caution">
    <text evidence="2">The sequence shown here is derived from an EMBL/GenBank/DDBJ whole genome shotgun (WGS) entry which is preliminary data.</text>
</comment>
<name>A0A7J7CUJ2_TRIWF</name>
<sequence length="131" mass="15461">MEVQRRRNWTDFASTVYRLCALVVFLITHRISTLRSLTYRTNKAKVLFLRRRSSTLRQQRQENNSRDFYSCIVCGRSLQDNTLYCSIECKVLAVDGENHKDADEKRIDENIVKLKPRQSSRKGVPFRAPMF</sequence>
<proteinExistence type="predicted"/>
<feature type="transmembrane region" description="Helical" evidence="1">
    <location>
        <begin position="12"/>
        <end position="31"/>
    </location>
</feature>
<evidence type="ECO:0000256" key="1">
    <source>
        <dbReference type="SAM" id="Phobius"/>
    </source>
</evidence>
<keyword evidence="1" id="KW-0472">Membrane</keyword>
<evidence type="ECO:0000313" key="3">
    <source>
        <dbReference type="Proteomes" id="UP000593562"/>
    </source>
</evidence>
<dbReference type="InParanoid" id="A0A7J7CUJ2"/>
<gene>
    <name evidence="2" type="ORF">HS088_TW13G00650</name>
</gene>
<reference evidence="2 3" key="1">
    <citation type="journal article" date="2020" name="Nat. Commun.">
        <title>Genome of Tripterygium wilfordii and identification of cytochrome P450 involved in triptolide biosynthesis.</title>
        <authorList>
            <person name="Tu L."/>
            <person name="Su P."/>
            <person name="Zhang Z."/>
            <person name="Gao L."/>
            <person name="Wang J."/>
            <person name="Hu T."/>
            <person name="Zhou J."/>
            <person name="Zhang Y."/>
            <person name="Zhao Y."/>
            <person name="Liu Y."/>
            <person name="Song Y."/>
            <person name="Tong Y."/>
            <person name="Lu Y."/>
            <person name="Yang J."/>
            <person name="Xu C."/>
            <person name="Jia M."/>
            <person name="Peters R.J."/>
            <person name="Huang L."/>
            <person name="Gao W."/>
        </authorList>
    </citation>
    <scope>NUCLEOTIDE SEQUENCE [LARGE SCALE GENOMIC DNA]</scope>
    <source>
        <strain evidence="3">cv. XIE 37</strain>
        <tissue evidence="2">Leaf</tissue>
    </source>
</reference>
<dbReference type="Proteomes" id="UP000593562">
    <property type="component" value="Unassembled WGS sequence"/>
</dbReference>
<keyword evidence="1" id="KW-0812">Transmembrane</keyword>
<dbReference type="EMBL" id="JAAARO010000013">
    <property type="protein sequence ID" value="KAF5737760.1"/>
    <property type="molecule type" value="Genomic_DNA"/>
</dbReference>
<protein>
    <recommendedName>
        <fullName evidence="4">PLATZ transcription factor family protein</fullName>
    </recommendedName>
</protein>
<keyword evidence="3" id="KW-1185">Reference proteome</keyword>
<organism evidence="2 3">
    <name type="scientific">Tripterygium wilfordii</name>
    <name type="common">Thunder God vine</name>
    <dbReference type="NCBI Taxonomy" id="458696"/>
    <lineage>
        <taxon>Eukaryota</taxon>
        <taxon>Viridiplantae</taxon>
        <taxon>Streptophyta</taxon>
        <taxon>Embryophyta</taxon>
        <taxon>Tracheophyta</taxon>
        <taxon>Spermatophyta</taxon>
        <taxon>Magnoliopsida</taxon>
        <taxon>eudicotyledons</taxon>
        <taxon>Gunneridae</taxon>
        <taxon>Pentapetalae</taxon>
        <taxon>rosids</taxon>
        <taxon>fabids</taxon>
        <taxon>Celastrales</taxon>
        <taxon>Celastraceae</taxon>
        <taxon>Tripterygium</taxon>
    </lineage>
</organism>
<keyword evidence="1" id="KW-1133">Transmembrane helix</keyword>
<accession>A0A7J7CUJ2</accession>
<dbReference type="AlphaFoldDB" id="A0A7J7CUJ2"/>
<dbReference type="InterPro" id="IPR006734">
    <property type="entry name" value="PLATZ"/>
</dbReference>
<evidence type="ECO:0000313" key="2">
    <source>
        <dbReference type="EMBL" id="KAF5737760.1"/>
    </source>
</evidence>